<protein>
    <submittedName>
        <fullName evidence="2">GIY-YIG nuclease family protein</fullName>
    </submittedName>
</protein>
<dbReference type="Pfam" id="PF20815">
    <property type="entry name" value="GIY_YIG_2"/>
    <property type="match status" value="1"/>
</dbReference>
<dbReference type="EMBL" id="JBHLTG010000009">
    <property type="protein sequence ID" value="MFC0681786.1"/>
    <property type="molecule type" value="Genomic_DNA"/>
</dbReference>
<accession>A0ABV6RXS7</accession>
<name>A0ABV6RXS7_9GAMM</name>
<evidence type="ECO:0000313" key="3">
    <source>
        <dbReference type="Proteomes" id="UP001589896"/>
    </source>
</evidence>
<dbReference type="Proteomes" id="UP001589896">
    <property type="component" value="Unassembled WGS sequence"/>
</dbReference>
<evidence type="ECO:0000259" key="1">
    <source>
        <dbReference type="Pfam" id="PF20815"/>
    </source>
</evidence>
<proteinExistence type="predicted"/>
<evidence type="ECO:0000313" key="2">
    <source>
        <dbReference type="EMBL" id="MFC0681786.1"/>
    </source>
</evidence>
<reference evidence="2 3" key="1">
    <citation type="submission" date="2024-09" db="EMBL/GenBank/DDBJ databases">
        <authorList>
            <person name="Sun Q."/>
            <person name="Mori K."/>
        </authorList>
    </citation>
    <scope>NUCLEOTIDE SEQUENCE [LARGE SCALE GENOMIC DNA]</scope>
    <source>
        <strain evidence="2 3">KCTC 23076</strain>
    </source>
</reference>
<comment type="caution">
    <text evidence="2">The sequence shown here is derived from an EMBL/GenBank/DDBJ whole genome shotgun (WGS) entry which is preliminary data.</text>
</comment>
<feature type="domain" description="GIY-YIG catalytic" evidence="1">
    <location>
        <begin position="54"/>
        <end position="168"/>
    </location>
</feature>
<organism evidence="2 3">
    <name type="scientific">Lysobacter korlensis</name>
    <dbReference type="NCBI Taxonomy" id="553636"/>
    <lineage>
        <taxon>Bacteria</taxon>
        <taxon>Pseudomonadati</taxon>
        <taxon>Pseudomonadota</taxon>
        <taxon>Gammaproteobacteria</taxon>
        <taxon>Lysobacterales</taxon>
        <taxon>Lysobacteraceae</taxon>
        <taxon>Lysobacter</taxon>
    </lineage>
</organism>
<dbReference type="RefSeq" id="WP_386675052.1">
    <property type="nucleotide sequence ID" value="NZ_JBHLTG010000009.1"/>
</dbReference>
<sequence>MDTYVNDVRQAISALSDRGSPPAEAEQSVPSRPGLYAIHADRPVWEQLGLEPRDEKTPLYVGKAERSLTSRDLRTHFRTGRTGSSTVRRSLAALLRERLSLHAVPRNQARPRHFANYGLEAEGDARLTAWMHEHLTIAVWATLDLELGVIETLVIDHWQPPLNLSKVSVPSPILKAARQAMADEARRAGHADERSG</sequence>
<gene>
    <name evidence="2" type="ORF">ACFFGH_28475</name>
</gene>
<keyword evidence="3" id="KW-1185">Reference proteome</keyword>
<dbReference type="InterPro" id="IPR049311">
    <property type="entry name" value="GIY_YIG_cat"/>
</dbReference>